<protein>
    <submittedName>
        <fullName evidence="2">Transcriptional regulator PadR-like family protein</fullName>
    </submittedName>
</protein>
<sequence>MHRMARFGRDEGLARFGEPGVLVLLSLSDGPKHGYAITTDVLEQTGVRLGPGTLYGSLTKLVERGLIAALPSDDRRRPYEITAAGRAALAAQLATWSRVVHTGQTRLAQA</sequence>
<name>A0A0S4QVK5_9ACTN</name>
<evidence type="ECO:0000313" key="3">
    <source>
        <dbReference type="Proteomes" id="UP000198802"/>
    </source>
</evidence>
<dbReference type="EMBL" id="FAOZ01000024">
    <property type="protein sequence ID" value="CUU59042.1"/>
    <property type="molecule type" value="Genomic_DNA"/>
</dbReference>
<dbReference type="Gene3D" id="1.10.10.10">
    <property type="entry name" value="Winged helix-like DNA-binding domain superfamily/Winged helix DNA-binding domain"/>
    <property type="match status" value="1"/>
</dbReference>
<dbReference type="PANTHER" id="PTHR33169:SF13">
    <property type="entry name" value="PADR-FAMILY TRANSCRIPTIONAL REGULATOR"/>
    <property type="match status" value="1"/>
</dbReference>
<gene>
    <name evidence="2" type="ORF">Ga0074812_12467</name>
</gene>
<dbReference type="InterPro" id="IPR036388">
    <property type="entry name" value="WH-like_DNA-bd_sf"/>
</dbReference>
<dbReference type="AlphaFoldDB" id="A0A0S4QVK5"/>
<dbReference type="SUPFAM" id="SSF46785">
    <property type="entry name" value="Winged helix' DNA-binding domain"/>
    <property type="match status" value="1"/>
</dbReference>
<dbReference type="InterPro" id="IPR052509">
    <property type="entry name" value="Metal_resp_DNA-bind_regulator"/>
</dbReference>
<dbReference type="Pfam" id="PF03551">
    <property type="entry name" value="PadR"/>
    <property type="match status" value="1"/>
</dbReference>
<keyword evidence="3" id="KW-1185">Reference proteome</keyword>
<dbReference type="InterPro" id="IPR005149">
    <property type="entry name" value="Tscrpt_reg_PadR_N"/>
</dbReference>
<accession>A0A0S4QVK5</accession>
<feature type="domain" description="Transcription regulator PadR N-terminal" evidence="1">
    <location>
        <begin position="23"/>
        <end position="90"/>
    </location>
</feature>
<proteinExistence type="predicted"/>
<dbReference type="Proteomes" id="UP000198802">
    <property type="component" value="Unassembled WGS sequence"/>
</dbReference>
<evidence type="ECO:0000259" key="1">
    <source>
        <dbReference type="Pfam" id="PF03551"/>
    </source>
</evidence>
<evidence type="ECO:0000313" key="2">
    <source>
        <dbReference type="EMBL" id="CUU59042.1"/>
    </source>
</evidence>
<organism evidence="2 3">
    <name type="scientific">Parafrankia irregularis</name>
    <dbReference type="NCBI Taxonomy" id="795642"/>
    <lineage>
        <taxon>Bacteria</taxon>
        <taxon>Bacillati</taxon>
        <taxon>Actinomycetota</taxon>
        <taxon>Actinomycetes</taxon>
        <taxon>Frankiales</taxon>
        <taxon>Frankiaceae</taxon>
        <taxon>Parafrankia</taxon>
    </lineage>
</organism>
<dbReference type="InterPro" id="IPR036390">
    <property type="entry name" value="WH_DNA-bd_sf"/>
</dbReference>
<dbReference type="PANTHER" id="PTHR33169">
    <property type="entry name" value="PADR-FAMILY TRANSCRIPTIONAL REGULATOR"/>
    <property type="match status" value="1"/>
</dbReference>
<reference evidence="3" key="1">
    <citation type="submission" date="2015-11" db="EMBL/GenBank/DDBJ databases">
        <authorList>
            <person name="Varghese N."/>
        </authorList>
    </citation>
    <scope>NUCLEOTIDE SEQUENCE [LARGE SCALE GENOMIC DNA]</scope>
    <source>
        <strain evidence="3">DSM 45899</strain>
    </source>
</reference>